<dbReference type="EMBL" id="LGUC01000001">
    <property type="protein sequence ID" value="KPN29486.1"/>
    <property type="molecule type" value="Genomic_DNA"/>
</dbReference>
<dbReference type="SMART" id="SM00564">
    <property type="entry name" value="PQQ"/>
    <property type="match status" value="6"/>
</dbReference>
<evidence type="ECO:0000256" key="1">
    <source>
        <dbReference type="SAM" id="MobiDB-lite"/>
    </source>
</evidence>
<name>A0A0P7G8A4_9EURY</name>
<dbReference type="OrthoDB" id="8638at2157"/>
<evidence type="ECO:0000313" key="4">
    <source>
        <dbReference type="Proteomes" id="UP000050535"/>
    </source>
</evidence>
<dbReference type="PANTHER" id="PTHR34512:SF30">
    <property type="entry name" value="OUTER MEMBRANE PROTEIN ASSEMBLY FACTOR BAMB"/>
    <property type="match status" value="1"/>
</dbReference>
<accession>A0A0P7G8A4</accession>
<dbReference type="SUPFAM" id="SSF50998">
    <property type="entry name" value="Quinoprotein alcohol dehydrogenase-like"/>
    <property type="match status" value="2"/>
</dbReference>
<reference evidence="4" key="1">
    <citation type="submission" date="2013-11" db="EMBL/GenBank/DDBJ databases">
        <authorList>
            <person name="Hoang H.T."/>
            <person name="Killian M.L."/>
            <person name="Madson D.M."/>
            <person name="Arruda P.H.E."/>
            <person name="Sun D."/>
            <person name="Schwartz K.J."/>
            <person name="Yoon K."/>
        </authorList>
    </citation>
    <scope>NUCLEOTIDE SEQUENCE [LARGE SCALE GENOMIC DNA]</scope>
    <source>
        <strain evidence="4">CDK2</strain>
    </source>
</reference>
<keyword evidence="4" id="KW-1185">Reference proteome</keyword>
<dbReference type="InterPro" id="IPR018391">
    <property type="entry name" value="PQQ_b-propeller_rpt"/>
</dbReference>
<dbReference type="InterPro" id="IPR015943">
    <property type="entry name" value="WD40/YVTN_repeat-like_dom_sf"/>
</dbReference>
<evidence type="ECO:0000313" key="3">
    <source>
        <dbReference type="EMBL" id="KPN29486.1"/>
    </source>
</evidence>
<feature type="domain" description="Pyrrolo-quinoline quinone repeat" evidence="2">
    <location>
        <begin position="119"/>
        <end position="257"/>
    </location>
</feature>
<proteinExistence type="predicted"/>
<dbReference type="Gene3D" id="2.130.10.10">
    <property type="entry name" value="YVTN repeat-like/Quinoprotein amine dehydrogenase"/>
    <property type="match status" value="2"/>
</dbReference>
<dbReference type="Proteomes" id="UP000050535">
    <property type="component" value="Unassembled WGS sequence"/>
</dbReference>
<dbReference type="PANTHER" id="PTHR34512">
    <property type="entry name" value="CELL SURFACE PROTEIN"/>
    <property type="match status" value="1"/>
</dbReference>
<protein>
    <submittedName>
        <fullName evidence="3">Outer membrane biogenesis protein BamB</fullName>
    </submittedName>
</protein>
<organism evidence="3 4">
    <name type="scientific">Halolamina pelagica</name>
    <dbReference type="NCBI Taxonomy" id="699431"/>
    <lineage>
        <taxon>Archaea</taxon>
        <taxon>Methanobacteriati</taxon>
        <taxon>Methanobacteriota</taxon>
        <taxon>Stenosarchaea group</taxon>
        <taxon>Halobacteria</taxon>
        <taxon>Halobacteriales</taxon>
        <taxon>Haloferacaceae</taxon>
    </lineage>
</organism>
<gene>
    <name evidence="3" type="ORF">SY89_00199</name>
</gene>
<evidence type="ECO:0000259" key="2">
    <source>
        <dbReference type="Pfam" id="PF13360"/>
    </source>
</evidence>
<dbReference type="STRING" id="699431.SY89_00199"/>
<dbReference type="AlphaFoldDB" id="A0A0P7G8A4"/>
<dbReference type="Pfam" id="PF13360">
    <property type="entry name" value="PQQ_2"/>
    <property type="match status" value="1"/>
</dbReference>
<dbReference type="RefSeq" id="WP_054582771.1">
    <property type="nucleotide sequence ID" value="NZ_LGUC01000001.1"/>
</dbReference>
<feature type="region of interest" description="Disordered" evidence="1">
    <location>
        <begin position="46"/>
        <end position="67"/>
    </location>
</feature>
<dbReference type="InterPro" id="IPR002372">
    <property type="entry name" value="PQQ_rpt_dom"/>
</dbReference>
<comment type="caution">
    <text evidence="3">The sequence shown here is derived from an EMBL/GenBank/DDBJ whole genome shotgun (WGS) entry which is preliminary data.</text>
</comment>
<sequence>MLPSTDAGDSPISRRAALAAGVAAVSSLAGCGGVDEIRDALNPRTYHSDAELGDPPEPWPTPAHDALRTGYRDTETRLPDDPIIERVGPGGGDFYEGPPMVDSEAVYAPIWKQAQPEYVRAFVATGRNGDARWRHDWSESSGAAAPTLHGETAFLTRAGETMAVDRRTGEIRWRYAAGTAHSTPTAVGDRLYLGGKSLLALDGVTGERLWTADAVPDHAGELAATEDTVVAESDGTLFALDAADGAVRWQAEIEQASYAGPVVGAETIALMGSDGLLQARSRADGSERWSVQFDDAAQNPPAVADGVVYAVEESPFACRAYDAATGEALWDTDLGVGSDDRPAVDPKRVYVPNGDTLDVLDRESGEIRRRLTLDLDTFSQHGIALADDAVFFVGTREGESGVYRVG</sequence>
<dbReference type="InterPro" id="IPR011047">
    <property type="entry name" value="Quinoprotein_ADH-like_sf"/>
</dbReference>